<keyword evidence="7" id="KW-1185">Reference proteome</keyword>
<comment type="cofactor">
    <cofactor evidence="1">
        <name>Mg(2+)</name>
        <dbReference type="ChEBI" id="CHEBI:18420"/>
    </cofactor>
</comment>
<evidence type="ECO:0000256" key="2">
    <source>
        <dbReference type="ARBA" id="ARBA00012528"/>
    </source>
</evidence>
<dbReference type="NCBIfam" id="TIGR00254">
    <property type="entry name" value="GGDEF"/>
    <property type="match status" value="1"/>
</dbReference>
<dbReference type="SUPFAM" id="SSF55073">
    <property type="entry name" value="Nucleotide cyclase"/>
    <property type="match status" value="1"/>
</dbReference>
<dbReference type="Pfam" id="PF01590">
    <property type="entry name" value="GAF"/>
    <property type="match status" value="1"/>
</dbReference>
<dbReference type="Gene3D" id="3.30.450.40">
    <property type="match status" value="1"/>
</dbReference>
<dbReference type="PANTHER" id="PTHR45138">
    <property type="entry name" value="REGULATORY COMPONENTS OF SENSORY TRANSDUCTION SYSTEM"/>
    <property type="match status" value="1"/>
</dbReference>
<dbReference type="AlphaFoldDB" id="A0A4R6NY61"/>
<sequence>MTPRQPNTSFDQLLSQLSTRLINSEHAETQTCIAEAIAAFGAYVDADRCYVFEFSEDISSMSNTHEWVRDGQSAHIDDLQGVTSGDLPYFFEQMRRSHQFITNDVGQLPANAENEKAEFQRESIKSVICIGLVANNKLLGFVGCDMVHDTYQWSEEDIRHLSLVANMIANTLEREQTYQKLIETQRQLEEANSKLQALATIDGLTGIANRRALDEALEKEVKRAKRQRTGIAVLLIDIDHFKSFNDAYGHLKGDEALKQVADALATIMQRSTDFVARYGGEEFAVIMSTDSAWQALRKANEILDAVENLDITHERSDTDPYLTVSIGGYFEVPKADAEVAGTIQQLLNNADMGLYQAKDDGRNCIRFY</sequence>
<dbReference type="GO" id="GO:1902201">
    <property type="term" value="P:negative regulation of bacterial-type flagellum-dependent cell motility"/>
    <property type="evidence" value="ECO:0007669"/>
    <property type="project" value="TreeGrafter"/>
</dbReference>
<evidence type="ECO:0000256" key="4">
    <source>
        <dbReference type="SAM" id="Coils"/>
    </source>
</evidence>
<dbReference type="Pfam" id="PF00990">
    <property type="entry name" value="GGDEF"/>
    <property type="match status" value="1"/>
</dbReference>
<dbReference type="SMART" id="SM00267">
    <property type="entry name" value="GGDEF"/>
    <property type="match status" value="1"/>
</dbReference>
<dbReference type="GO" id="GO:0043709">
    <property type="term" value="P:cell adhesion involved in single-species biofilm formation"/>
    <property type="evidence" value="ECO:0007669"/>
    <property type="project" value="TreeGrafter"/>
</dbReference>
<dbReference type="FunFam" id="3.30.70.270:FF:000001">
    <property type="entry name" value="Diguanylate cyclase domain protein"/>
    <property type="match status" value="1"/>
</dbReference>
<feature type="coiled-coil region" evidence="4">
    <location>
        <begin position="174"/>
        <end position="227"/>
    </location>
</feature>
<dbReference type="OrthoDB" id="9813903at2"/>
<dbReference type="RefSeq" id="WP_133540620.1">
    <property type="nucleotide sequence ID" value="NZ_SNXI01000022.1"/>
</dbReference>
<evidence type="ECO:0000313" key="7">
    <source>
        <dbReference type="Proteomes" id="UP000295531"/>
    </source>
</evidence>
<dbReference type="InterPro" id="IPR003018">
    <property type="entry name" value="GAF"/>
</dbReference>
<name>A0A4R6NY61_9GAMM</name>
<feature type="domain" description="GGDEF" evidence="5">
    <location>
        <begin position="229"/>
        <end position="368"/>
    </location>
</feature>
<dbReference type="Proteomes" id="UP000295531">
    <property type="component" value="Unassembled WGS sequence"/>
</dbReference>
<dbReference type="InterPro" id="IPR043128">
    <property type="entry name" value="Rev_trsase/Diguanyl_cyclase"/>
</dbReference>
<dbReference type="EMBL" id="SNXI01000022">
    <property type="protein sequence ID" value="TDP28357.1"/>
    <property type="molecule type" value="Genomic_DNA"/>
</dbReference>
<protein>
    <recommendedName>
        <fullName evidence="2">diguanylate cyclase</fullName>
        <ecNumber evidence="2">2.7.7.65</ecNumber>
    </recommendedName>
</protein>
<comment type="catalytic activity">
    <reaction evidence="3">
        <text>2 GTP = 3',3'-c-di-GMP + 2 diphosphate</text>
        <dbReference type="Rhea" id="RHEA:24898"/>
        <dbReference type="ChEBI" id="CHEBI:33019"/>
        <dbReference type="ChEBI" id="CHEBI:37565"/>
        <dbReference type="ChEBI" id="CHEBI:58805"/>
        <dbReference type="EC" id="2.7.7.65"/>
    </reaction>
</comment>
<organism evidence="6 7">
    <name type="scientific">Idiomarina aquatica</name>
    <dbReference type="NCBI Taxonomy" id="1327752"/>
    <lineage>
        <taxon>Bacteria</taxon>
        <taxon>Pseudomonadati</taxon>
        <taxon>Pseudomonadota</taxon>
        <taxon>Gammaproteobacteria</taxon>
        <taxon>Alteromonadales</taxon>
        <taxon>Idiomarinaceae</taxon>
        <taxon>Idiomarina</taxon>
    </lineage>
</organism>
<dbReference type="EC" id="2.7.7.65" evidence="2"/>
<dbReference type="CDD" id="cd01949">
    <property type="entry name" value="GGDEF"/>
    <property type="match status" value="1"/>
</dbReference>
<accession>A0A4R6NY61</accession>
<evidence type="ECO:0000256" key="1">
    <source>
        <dbReference type="ARBA" id="ARBA00001946"/>
    </source>
</evidence>
<gene>
    <name evidence="6" type="ORF">DEU29_1222</name>
</gene>
<evidence type="ECO:0000313" key="6">
    <source>
        <dbReference type="EMBL" id="TDP28357.1"/>
    </source>
</evidence>
<evidence type="ECO:0000256" key="3">
    <source>
        <dbReference type="ARBA" id="ARBA00034247"/>
    </source>
</evidence>
<keyword evidence="4" id="KW-0175">Coiled coil</keyword>
<dbReference type="SMART" id="SM00065">
    <property type="entry name" value="GAF"/>
    <property type="match status" value="1"/>
</dbReference>
<proteinExistence type="predicted"/>
<evidence type="ECO:0000259" key="5">
    <source>
        <dbReference type="PROSITE" id="PS50887"/>
    </source>
</evidence>
<comment type="caution">
    <text evidence="6">The sequence shown here is derived from an EMBL/GenBank/DDBJ whole genome shotgun (WGS) entry which is preliminary data.</text>
</comment>
<dbReference type="GO" id="GO:0052621">
    <property type="term" value="F:diguanylate cyclase activity"/>
    <property type="evidence" value="ECO:0007669"/>
    <property type="project" value="UniProtKB-EC"/>
</dbReference>
<dbReference type="SUPFAM" id="SSF55781">
    <property type="entry name" value="GAF domain-like"/>
    <property type="match status" value="1"/>
</dbReference>
<dbReference type="GO" id="GO:0005886">
    <property type="term" value="C:plasma membrane"/>
    <property type="evidence" value="ECO:0007669"/>
    <property type="project" value="TreeGrafter"/>
</dbReference>
<dbReference type="PROSITE" id="PS50887">
    <property type="entry name" value="GGDEF"/>
    <property type="match status" value="1"/>
</dbReference>
<reference evidence="6 7" key="1">
    <citation type="submission" date="2019-03" db="EMBL/GenBank/DDBJ databases">
        <title>Freshwater and sediment microbial communities from various areas in North America, analyzing microbe dynamics in response to fracking.</title>
        <authorList>
            <person name="Lamendella R."/>
        </authorList>
    </citation>
    <scope>NUCLEOTIDE SEQUENCE [LARGE SCALE GENOMIC DNA]</scope>
    <source>
        <strain evidence="6 7">18_TX</strain>
    </source>
</reference>
<dbReference type="PANTHER" id="PTHR45138:SF9">
    <property type="entry name" value="DIGUANYLATE CYCLASE DGCM-RELATED"/>
    <property type="match status" value="1"/>
</dbReference>
<dbReference type="InterPro" id="IPR000160">
    <property type="entry name" value="GGDEF_dom"/>
</dbReference>
<dbReference type="InterPro" id="IPR029787">
    <property type="entry name" value="Nucleotide_cyclase"/>
</dbReference>
<dbReference type="Gene3D" id="3.30.70.270">
    <property type="match status" value="1"/>
</dbReference>
<dbReference type="InterPro" id="IPR050469">
    <property type="entry name" value="Diguanylate_Cyclase"/>
</dbReference>
<dbReference type="InterPro" id="IPR029016">
    <property type="entry name" value="GAF-like_dom_sf"/>
</dbReference>